<dbReference type="STRING" id="1246995.AFR_28345"/>
<proteinExistence type="predicted"/>
<feature type="chain" id="PRO_5038409356" evidence="1">
    <location>
        <begin position="21"/>
        <end position="389"/>
    </location>
</feature>
<evidence type="ECO:0000313" key="3">
    <source>
        <dbReference type="Proteomes" id="UP000017746"/>
    </source>
</evidence>
<feature type="signal peptide" evidence="1">
    <location>
        <begin position="1"/>
        <end position="20"/>
    </location>
</feature>
<dbReference type="RefSeq" id="WP_023560267.1">
    <property type="nucleotide sequence ID" value="NC_022657.1"/>
</dbReference>
<dbReference type="KEGG" id="afs:AFR_28345"/>
<keyword evidence="3" id="KW-1185">Reference proteome</keyword>
<dbReference type="EMBL" id="CP006272">
    <property type="protein sequence ID" value="AGZ43930.1"/>
    <property type="molecule type" value="Genomic_DNA"/>
</dbReference>
<evidence type="ECO:0000256" key="1">
    <source>
        <dbReference type="SAM" id="SignalP"/>
    </source>
</evidence>
<dbReference type="HOGENOM" id="CLU_711031_0_0_11"/>
<reference evidence="2 3" key="1">
    <citation type="journal article" date="2014" name="J. Biotechnol.">
        <title>Complete genome sequence of the actinobacterium Actinoplanes friuliensis HAG 010964, producer of the lipopeptide antibiotic friulimycin.</title>
        <authorList>
            <person name="Ruckert C."/>
            <person name="Szczepanowski R."/>
            <person name="Albersmeier A."/>
            <person name="Goesmann A."/>
            <person name="Fischer N."/>
            <person name="Steinkamper A."/>
            <person name="Puhler A."/>
            <person name="Biener R."/>
            <person name="Schwartz D."/>
            <person name="Kalinowski J."/>
        </authorList>
    </citation>
    <scope>NUCLEOTIDE SEQUENCE [LARGE SCALE GENOMIC DNA]</scope>
    <source>
        <strain evidence="2 3">DSM 7358</strain>
    </source>
</reference>
<gene>
    <name evidence="2" type="ORF">AFR_28345</name>
</gene>
<sequence>MSSLSTVLLALLLTGQPVVAERDSPWTPVPTPNPSMATNRLLGTTAIGDRAAWSVGTWQDNLTGRQRSLIQRWDGATWQNVDAPATRTGHDSLTAIAGSGPADLWAVGFTARSKHDPDKPADPDQGRPLIMRSDGITWAFEDLDPVGVSGHLSAVDMISADDGWAVGSYVPQEGAVPQGLILRRTRAGWQHVPPPDLGSRPLHLTGLTGTRTDDVWAVGYLGTLGSAAEAVVLHWNGEKWQQSPLDIDPGVQSALFSVSARAPGDVWAVGYTWAAGKRTGFALHHTAGRWQQVPVRVDEQGTQLRSVVAVPAGVWAVGYYLVDGVDNALVMTYDNTGFVKEAPPSPPEALNVAGTAMAGITATPGTGGLWAIGCHGDRTRVLHRDTGVR</sequence>
<organism evidence="2 3">
    <name type="scientific">Actinoplanes friuliensis DSM 7358</name>
    <dbReference type="NCBI Taxonomy" id="1246995"/>
    <lineage>
        <taxon>Bacteria</taxon>
        <taxon>Bacillati</taxon>
        <taxon>Actinomycetota</taxon>
        <taxon>Actinomycetes</taxon>
        <taxon>Micromonosporales</taxon>
        <taxon>Micromonosporaceae</taxon>
        <taxon>Actinoplanes</taxon>
    </lineage>
</organism>
<accession>U5W7F6</accession>
<protein>
    <submittedName>
        <fullName evidence="2">Uncharacterized protein</fullName>
    </submittedName>
</protein>
<keyword evidence="1" id="KW-0732">Signal</keyword>
<dbReference type="OrthoDB" id="3454650at2"/>
<dbReference type="PATRIC" id="fig|1246995.3.peg.5746"/>
<dbReference type="Proteomes" id="UP000017746">
    <property type="component" value="Chromosome"/>
</dbReference>
<dbReference type="eggNOG" id="COG4447">
    <property type="taxonomic scope" value="Bacteria"/>
</dbReference>
<evidence type="ECO:0000313" key="2">
    <source>
        <dbReference type="EMBL" id="AGZ43930.1"/>
    </source>
</evidence>
<name>U5W7F6_9ACTN</name>
<dbReference type="AlphaFoldDB" id="U5W7F6"/>